<dbReference type="EMBL" id="AWWV01010499">
    <property type="protein sequence ID" value="OMO79038.1"/>
    <property type="molecule type" value="Genomic_DNA"/>
</dbReference>
<comment type="caution">
    <text evidence="1">The sequence shown here is derived from an EMBL/GenBank/DDBJ whole genome shotgun (WGS) entry which is preliminary data.</text>
</comment>
<proteinExistence type="predicted"/>
<reference evidence="1 2" key="1">
    <citation type="submission" date="2013-09" db="EMBL/GenBank/DDBJ databases">
        <title>Corchorus capsularis genome sequencing.</title>
        <authorList>
            <person name="Alam M."/>
            <person name="Haque M.S."/>
            <person name="Islam M.S."/>
            <person name="Emdad E.M."/>
            <person name="Islam M.M."/>
            <person name="Ahmed B."/>
            <person name="Halim A."/>
            <person name="Hossen Q.M.M."/>
            <person name="Hossain M.Z."/>
            <person name="Ahmed R."/>
            <person name="Khan M.M."/>
            <person name="Islam R."/>
            <person name="Rashid M.M."/>
            <person name="Khan S.A."/>
            <person name="Rahman M.S."/>
            <person name="Alam M."/>
        </authorList>
    </citation>
    <scope>NUCLEOTIDE SEQUENCE [LARGE SCALE GENOMIC DNA]</scope>
    <source>
        <strain evidence="2">cv. CVL-1</strain>
        <tissue evidence="1">Whole seedling</tissue>
    </source>
</reference>
<dbReference type="Proteomes" id="UP000188268">
    <property type="component" value="Unassembled WGS sequence"/>
</dbReference>
<dbReference type="AlphaFoldDB" id="A0A1R3I911"/>
<keyword evidence="2" id="KW-1185">Reference proteome</keyword>
<evidence type="ECO:0000313" key="1">
    <source>
        <dbReference type="EMBL" id="OMO79038.1"/>
    </source>
</evidence>
<protein>
    <submittedName>
        <fullName evidence="1">Uncharacterized protein</fullName>
    </submittedName>
</protein>
<evidence type="ECO:0000313" key="2">
    <source>
        <dbReference type="Proteomes" id="UP000188268"/>
    </source>
</evidence>
<name>A0A1R3I911_COCAP</name>
<organism evidence="1 2">
    <name type="scientific">Corchorus capsularis</name>
    <name type="common">Jute</name>
    <dbReference type="NCBI Taxonomy" id="210143"/>
    <lineage>
        <taxon>Eukaryota</taxon>
        <taxon>Viridiplantae</taxon>
        <taxon>Streptophyta</taxon>
        <taxon>Embryophyta</taxon>
        <taxon>Tracheophyta</taxon>
        <taxon>Spermatophyta</taxon>
        <taxon>Magnoliopsida</taxon>
        <taxon>eudicotyledons</taxon>
        <taxon>Gunneridae</taxon>
        <taxon>Pentapetalae</taxon>
        <taxon>rosids</taxon>
        <taxon>malvids</taxon>
        <taxon>Malvales</taxon>
        <taxon>Malvaceae</taxon>
        <taxon>Grewioideae</taxon>
        <taxon>Apeibeae</taxon>
        <taxon>Corchorus</taxon>
    </lineage>
</organism>
<dbReference type="Gramene" id="OMO79038">
    <property type="protein sequence ID" value="OMO79038"/>
    <property type="gene ID" value="CCACVL1_13937"/>
</dbReference>
<gene>
    <name evidence="1" type="ORF">CCACVL1_13937</name>
</gene>
<accession>A0A1R3I911</accession>
<sequence length="90" mass="9537">MANNGKPSQLPAMSNIPCDLTSLISAPLDQMTSPLLPPKSASDVTSMLLNMSSSMLGDYGRAVSDSLAADDDGIRSWLEAKHALGFFFMS</sequence>